<keyword evidence="2" id="KW-1185">Reference proteome</keyword>
<proteinExistence type="predicted"/>
<name>A0A151IXS9_9HYME</name>
<dbReference type="EMBL" id="KQ980791">
    <property type="protein sequence ID" value="KYN13108.1"/>
    <property type="molecule type" value="Genomic_DNA"/>
</dbReference>
<accession>A0A151IXS9</accession>
<gene>
    <name evidence="1" type="ORF">ALC57_14666</name>
</gene>
<protein>
    <submittedName>
        <fullName evidence="1">Uncharacterized protein</fullName>
    </submittedName>
</protein>
<organism evidence="1 2">
    <name type="scientific">Trachymyrmex cornetzi</name>
    <dbReference type="NCBI Taxonomy" id="471704"/>
    <lineage>
        <taxon>Eukaryota</taxon>
        <taxon>Metazoa</taxon>
        <taxon>Ecdysozoa</taxon>
        <taxon>Arthropoda</taxon>
        <taxon>Hexapoda</taxon>
        <taxon>Insecta</taxon>
        <taxon>Pterygota</taxon>
        <taxon>Neoptera</taxon>
        <taxon>Endopterygota</taxon>
        <taxon>Hymenoptera</taxon>
        <taxon>Apocrita</taxon>
        <taxon>Aculeata</taxon>
        <taxon>Formicoidea</taxon>
        <taxon>Formicidae</taxon>
        <taxon>Myrmicinae</taxon>
        <taxon>Trachymyrmex</taxon>
    </lineage>
</organism>
<evidence type="ECO:0000313" key="2">
    <source>
        <dbReference type="Proteomes" id="UP000078492"/>
    </source>
</evidence>
<evidence type="ECO:0000313" key="1">
    <source>
        <dbReference type="EMBL" id="KYN13108.1"/>
    </source>
</evidence>
<dbReference type="AlphaFoldDB" id="A0A151IXS9"/>
<reference evidence="1 2" key="1">
    <citation type="submission" date="2015-09" db="EMBL/GenBank/DDBJ databases">
        <title>Trachymyrmex cornetzi WGS genome.</title>
        <authorList>
            <person name="Nygaard S."/>
            <person name="Hu H."/>
            <person name="Boomsma J."/>
            <person name="Zhang G."/>
        </authorList>
    </citation>
    <scope>NUCLEOTIDE SEQUENCE [LARGE SCALE GENOMIC DNA]</scope>
    <source>
        <strain evidence="1">Tcor2-1</strain>
        <tissue evidence="1">Whole body</tissue>
    </source>
</reference>
<dbReference type="Proteomes" id="UP000078492">
    <property type="component" value="Unassembled WGS sequence"/>
</dbReference>
<sequence length="63" mass="7064">MNGFPNEFAFPLCHGAKVNSDDYIDKKLMSTASFEASKLTIPYSETIRGITYIIRPCISFVTL</sequence>